<evidence type="ECO:0000313" key="6">
    <source>
        <dbReference type="EMBL" id="AKV10853.1"/>
    </source>
</evidence>
<dbReference type="SUPFAM" id="SSF53448">
    <property type="entry name" value="Nucleotide-diphospho-sugar transferases"/>
    <property type="match status" value="1"/>
</dbReference>
<gene>
    <name evidence="6" type="ORF">B723_14555</name>
</gene>
<accession>A0A0K1QYP5</accession>
<name>A0A0K1QYP5_PSEFL</name>
<keyword evidence="2" id="KW-0997">Cell inner membrane</keyword>
<comment type="similarity">
    <text evidence="1">Belongs to the glycosyltransferase 2 family.</text>
</comment>
<keyword evidence="4 6" id="KW-0808">Transferase</keyword>
<evidence type="ECO:0000256" key="3">
    <source>
        <dbReference type="ARBA" id="ARBA00022676"/>
    </source>
</evidence>
<dbReference type="InterPro" id="IPR029044">
    <property type="entry name" value="Nucleotide-diphossugar_trans"/>
</dbReference>
<protein>
    <submittedName>
        <fullName evidence="6">Glycosyl transferase family 2</fullName>
    </submittedName>
</protein>
<dbReference type="GO" id="GO:0016757">
    <property type="term" value="F:glycosyltransferase activity"/>
    <property type="evidence" value="ECO:0007669"/>
    <property type="project" value="UniProtKB-KW"/>
</dbReference>
<evidence type="ECO:0000256" key="2">
    <source>
        <dbReference type="ARBA" id="ARBA00022519"/>
    </source>
</evidence>
<reference evidence="6 7" key="1">
    <citation type="journal article" date="2012" name="J. Bacteriol.">
        <title>Draft genome sequence of the cyanide-utilizing bacterium Pseudomonas fluorescens strain NCIMB 11764.</title>
        <authorList>
            <person name="Vilo C.A."/>
            <person name="Benedik M.J."/>
            <person name="Kunz D.A."/>
            <person name="Dong Q."/>
        </authorList>
    </citation>
    <scope>NUCLEOTIDE SEQUENCE [LARGE SCALE GENOMIC DNA]</scope>
    <source>
        <strain evidence="6 7">NCIMB 11764</strain>
    </source>
</reference>
<proteinExistence type="inferred from homology"/>
<dbReference type="Proteomes" id="UP000017175">
    <property type="component" value="Chromosome"/>
</dbReference>
<keyword evidence="2" id="KW-1003">Cell membrane</keyword>
<dbReference type="InterPro" id="IPR001173">
    <property type="entry name" value="Glyco_trans_2-like"/>
</dbReference>
<feature type="domain" description="Glycosyltransferase 2-like" evidence="5">
    <location>
        <begin position="7"/>
        <end position="133"/>
    </location>
</feature>
<dbReference type="Gene3D" id="3.90.550.10">
    <property type="entry name" value="Spore Coat Polysaccharide Biosynthesis Protein SpsA, Chain A"/>
    <property type="match status" value="1"/>
</dbReference>
<dbReference type="PANTHER" id="PTHR43685:SF5">
    <property type="entry name" value="GLYCOSYLTRANSFERASE EPSE-RELATED"/>
    <property type="match status" value="1"/>
</dbReference>
<dbReference type="AlphaFoldDB" id="A0A0K1QYP5"/>
<dbReference type="InterPro" id="IPR050834">
    <property type="entry name" value="Glycosyltransf_2"/>
</dbReference>
<dbReference type="Pfam" id="PF00535">
    <property type="entry name" value="Glycos_transf_2"/>
    <property type="match status" value="1"/>
</dbReference>
<evidence type="ECO:0000313" key="7">
    <source>
        <dbReference type="Proteomes" id="UP000017175"/>
    </source>
</evidence>
<dbReference type="eggNOG" id="COG1216">
    <property type="taxonomic scope" value="Bacteria"/>
</dbReference>
<evidence type="ECO:0000256" key="1">
    <source>
        <dbReference type="ARBA" id="ARBA00006739"/>
    </source>
</evidence>
<sequence>MSTPLISVVLPIYNAGAYLSEALDSILNQTVTDFEVIAIDDGSTDSSLSVLQQYEKKDSRVKVVTRANKGLANTLNEALTVATGEWIARMDQDDIALPHRFEKQLAYLKSSGADMVGSWVKRFGAADKRTVKLPESDNAIRMALLFGSPFAHPAVMMRAALVKELRYEHRWDKAEDYDLWVRAAIAGWKMANVPEVLLQYRVHGSQISTAASNRQMQLSQGIRKIYWDHIFGLWEKDKSCIDSVLNTRAVSVKTDIDEIESALTEVLLHCQGEAREVVLSHALKIYFRVAADCPDIVSRWTRLSSEFSSPPRLKTKIMLGGLRLFRIRPESKFFIGIRATLIFLQAR</sequence>
<organism evidence="6 7">
    <name type="scientific">Pseudomonas fluorescens NCIMB 11764</name>
    <dbReference type="NCBI Taxonomy" id="1221522"/>
    <lineage>
        <taxon>Bacteria</taxon>
        <taxon>Pseudomonadati</taxon>
        <taxon>Pseudomonadota</taxon>
        <taxon>Gammaproteobacteria</taxon>
        <taxon>Pseudomonadales</taxon>
        <taxon>Pseudomonadaceae</taxon>
        <taxon>Pseudomonas</taxon>
    </lineage>
</organism>
<dbReference type="PANTHER" id="PTHR43685">
    <property type="entry name" value="GLYCOSYLTRANSFERASE"/>
    <property type="match status" value="1"/>
</dbReference>
<keyword evidence="3" id="KW-0328">Glycosyltransferase</keyword>
<evidence type="ECO:0000256" key="4">
    <source>
        <dbReference type="ARBA" id="ARBA00022679"/>
    </source>
</evidence>
<keyword evidence="2" id="KW-0472">Membrane</keyword>
<evidence type="ECO:0000259" key="5">
    <source>
        <dbReference type="Pfam" id="PF00535"/>
    </source>
</evidence>
<dbReference type="EMBL" id="CP010945">
    <property type="protein sequence ID" value="AKV10853.1"/>
    <property type="molecule type" value="Genomic_DNA"/>
</dbReference>